<accession>A0A7W7GE53</accession>
<evidence type="ECO:0000313" key="3">
    <source>
        <dbReference type="Proteomes" id="UP000542210"/>
    </source>
</evidence>
<dbReference type="InterPro" id="IPR016181">
    <property type="entry name" value="Acyl_CoA_acyltransferase"/>
</dbReference>
<dbReference type="InterPro" id="IPR000182">
    <property type="entry name" value="GNAT_dom"/>
</dbReference>
<dbReference type="CDD" id="cd04301">
    <property type="entry name" value="NAT_SF"/>
    <property type="match status" value="1"/>
</dbReference>
<name>A0A7W7GE53_9ACTN</name>
<feature type="domain" description="N-acetyltransferase" evidence="1">
    <location>
        <begin position="149"/>
        <end position="293"/>
    </location>
</feature>
<keyword evidence="2" id="KW-0808">Transferase</keyword>
<dbReference type="Gene3D" id="3.40.630.30">
    <property type="match status" value="1"/>
</dbReference>
<dbReference type="Proteomes" id="UP000542210">
    <property type="component" value="Unassembled WGS sequence"/>
</dbReference>
<evidence type="ECO:0000259" key="1">
    <source>
        <dbReference type="PROSITE" id="PS51186"/>
    </source>
</evidence>
<dbReference type="RefSeq" id="WP_184884269.1">
    <property type="nucleotide sequence ID" value="NZ_BOOV01000001.1"/>
</dbReference>
<reference evidence="2 3" key="1">
    <citation type="submission" date="2020-08" db="EMBL/GenBank/DDBJ databases">
        <title>Sequencing the genomes of 1000 actinobacteria strains.</title>
        <authorList>
            <person name="Klenk H.-P."/>
        </authorList>
    </citation>
    <scope>NUCLEOTIDE SEQUENCE [LARGE SCALE GENOMIC DNA]</scope>
    <source>
        <strain evidence="2 3">DSM 45784</strain>
    </source>
</reference>
<dbReference type="Pfam" id="PF00583">
    <property type="entry name" value="Acetyltransf_1"/>
    <property type="match status" value="1"/>
</dbReference>
<dbReference type="PROSITE" id="PS51186">
    <property type="entry name" value="GNAT"/>
    <property type="match status" value="1"/>
</dbReference>
<dbReference type="AlphaFoldDB" id="A0A7W7GE53"/>
<comment type="caution">
    <text evidence="2">The sequence shown here is derived from an EMBL/GenBank/DDBJ whole genome shotgun (WGS) entry which is preliminary data.</text>
</comment>
<organism evidence="2 3">
    <name type="scientific">Sphaerisporangium siamense</name>
    <dbReference type="NCBI Taxonomy" id="795645"/>
    <lineage>
        <taxon>Bacteria</taxon>
        <taxon>Bacillati</taxon>
        <taxon>Actinomycetota</taxon>
        <taxon>Actinomycetes</taxon>
        <taxon>Streptosporangiales</taxon>
        <taxon>Streptosporangiaceae</taxon>
        <taxon>Sphaerisporangium</taxon>
    </lineage>
</organism>
<gene>
    <name evidence="2" type="ORF">BJ982_005235</name>
</gene>
<dbReference type="GO" id="GO:0016747">
    <property type="term" value="F:acyltransferase activity, transferring groups other than amino-acyl groups"/>
    <property type="evidence" value="ECO:0007669"/>
    <property type="project" value="InterPro"/>
</dbReference>
<keyword evidence="3" id="KW-1185">Reference proteome</keyword>
<protein>
    <submittedName>
        <fullName evidence="2">GNAT superfamily N-acetyltransferase</fullName>
    </submittedName>
</protein>
<dbReference type="EMBL" id="JACHND010000001">
    <property type="protein sequence ID" value="MBB4703691.1"/>
    <property type="molecule type" value="Genomic_DNA"/>
</dbReference>
<evidence type="ECO:0000313" key="2">
    <source>
        <dbReference type="EMBL" id="MBB4703691.1"/>
    </source>
</evidence>
<sequence>MTAIMRRYAGPADLRAMQELTGRVWSPASPQHVGDLAWGRFMYTPEVADWPIALWEDGGRVVGWAWANLPGDLRLEVDPARPELLGEVLAWFDEQAGGGVRTVTPLDNQADVRAALTRHGYELQEGGPCFAPHARSLRGLPEPVLPEGYTARPVRGAEDLERRVAAHRNAWNSSRVTTESYRAVMAAWPYRPGLDWVVEAPDGEFVANCHVWYDDGTRVGLIEPVGTVPSHRRRGLSRAVCLAALRALRDAGGGMAVVSPRGDEAYPVPQMLYRSLGFRPYARTLTYVRTGSP</sequence>
<dbReference type="SUPFAM" id="SSF55729">
    <property type="entry name" value="Acyl-CoA N-acyltransferases (Nat)"/>
    <property type="match status" value="1"/>
</dbReference>
<proteinExistence type="predicted"/>